<protein>
    <submittedName>
        <fullName evidence="3">Flagella-related protein FlaI</fullName>
    </submittedName>
</protein>
<dbReference type="PANTHER" id="PTHR30486">
    <property type="entry name" value="TWITCHING MOTILITY PROTEIN PILT"/>
    <property type="match status" value="1"/>
</dbReference>
<dbReference type="CDD" id="cd01130">
    <property type="entry name" value="VirB11-like_ATPase"/>
    <property type="match status" value="1"/>
</dbReference>
<evidence type="ECO:0000313" key="3">
    <source>
        <dbReference type="EMBL" id="BBE41939.1"/>
    </source>
</evidence>
<dbReference type="Gene3D" id="3.30.450.380">
    <property type="match status" value="1"/>
</dbReference>
<keyword evidence="3" id="KW-0969">Cilium</keyword>
<reference evidence="3 4" key="1">
    <citation type="journal article" date="2019" name="ISME J.">
        <title>Isolation and characterization of a thermophilic sulfur- and iron-reducing thaumarchaeote from a terrestrial acidic hot spring.</title>
        <authorList>
            <person name="Kato S."/>
            <person name="Itoh T."/>
            <person name="Yuki M."/>
            <person name="Nagamori M."/>
            <person name="Ohnishi M."/>
            <person name="Uematsu K."/>
            <person name="Suzuki K."/>
            <person name="Takashina T."/>
            <person name="Ohkuma M."/>
        </authorList>
    </citation>
    <scope>NUCLEOTIDE SEQUENCE [LARGE SCALE GENOMIC DNA]</scope>
    <source>
        <strain evidence="3 4">NAS-02</strain>
    </source>
</reference>
<dbReference type="InterPro" id="IPR050921">
    <property type="entry name" value="T4SS_GSP_E_ATPase"/>
</dbReference>
<dbReference type="PANTHER" id="PTHR30486:SF6">
    <property type="entry name" value="TYPE IV PILUS RETRACTATION ATPASE PILT"/>
    <property type="match status" value="1"/>
</dbReference>
<keyword evidence="4" id="KW-1185">Reference proteome</keyword>
<evidence type="ECO:0000313" key="4">
    <source>
        <dbReference type="Proteomes" id="UP000509448"/>
    </source>
</evidence>
<evidence type="ECO:0000259" key="2">
    <source>
        <dbReference type="Pfam" id="PF00437"/>
    </source>
</evidence>
<dbReference type="KEGG" id="ccai:NAS2_0550"/>
<gene>
    <name evidence="3" type="ORF">NAS2_0550</name>
</gene>
<organism evidence="3 4">
    <name type="scientific">Conexivisphaera calida</name>
    <dbReference type="NCBI Taxonomy" id="1874277"/>
    <lineage>
        <taxon>Archaea</taxon>
        <taxon>Nitrososphaerota</taxon>
        <taxon>Conexivisphaeria</taxon>
        <taxon>Conexivisphaerales</taxon>
        <taxon>Conexivisphaeraceae</taxon>
        <taxon>Conexivisphaera</taxon>
    </lineage>
</organism>
<sequence>MLDVVDAPRGFRFLGKLTGGRSRTEDRGTVADEQDRAERLPPLKIVQMDELKGDNAHSKAVIAYVEESGENVYYVIEPNLTPEDEEILRRLKELLSYVMDAPRDKFKDRDEAERYIEENAGKAIKKFGVDVPQNRMEKILYYLKRDTVGFGKIDVMMRDPYIEDISCDGVGVPVYVWHKDFESIRSNVSFNTQEELNTVVLRLAYVSGRAVSLANPILDATLPDGSRVNAVLGGQVSTRGGSFTIRKFTEKPFTITELILRGTLDEYLAAYFWELIEHKKNLVIAGATASGKTTTLGALANFIHPDYKIVTIEDTREIRLYHQNWTPLLTRSSWGSEGKGEIDTFELLRAALRQRPDYIIVGEVRGQEAYTLLQAMATGHGGLTTIHADDPESVISRLSSPPISAPKALIASSLDVIAMQRRLLINERPARRITDVAELYGYDSATDTVVMRRVVKWNPANDRMEVAGESDVFAKIAEQRGISVDAVKMEVEDKRDILHWMVHKRILEFQEVSEVIRSYYRDRISVLGRVRMELGAGAR</sequence>
<dbReference type="AlphaFoldDB" id="A0A4P2VBN7"/>
<comment type="similarity">
    <text evidence="1">Belongs to the GSP E family.</text>
</comment>
<dbReference type="InterPro" id="IPR001482">
    <property type="entry name" value="T2SS/T4SS_dom"/>
</dbReference>
<feature type="domain" description="Bacterial type II secretion system protein E" evidence="2">
    <location>
        <begin position="180"/>
        <end position="421"/>
    </location>
</feature>
<dbReference type="Gene3D" id="3.40.50.300">
    <property type="entry name" value="P-loop containing nucleotide triphosphate hydrolases"/>
    <property type="match status" value="1"/>
</dbReference>
<name>A0A4P2VBN7_9ARCH</name>
<dbReference type="InterPro" id="IPR027417">
    <property type="entry name" value="P-loop_NTPase"/>
</dbReference>
<dbReference type="GO" id="GO:0016887">
    <property type="term" value="F:ATP hydrolysis activity"/>
    <property type="evidence" value="ECO:0007669"/>
    <property type="project" value="InterPro"/>
</dbReference>
<keyword evidence="3" id="KW-0966">Cell projection</keyword>
<keyword evidence="3" id="KW-0282">Flagellum</keyword>
<dbReference type="Proteomes" id="UP000509448">
    <property type="component" value="Chromosome"/>
</dbReference>
<proteinExistence type="inferred from homology"/>
<dbReference type="EMBL" id="AP018732">
    <property type="protein sequence ID" value="BBE41939.1"/>
    <property type="molecule type" value="Genomic_DNA"/>
</dbReference>
<accession>A0A4P2VBN7</accession>
<evidence type="ECO:0000256" key="1">
    <source>
        <dbReference type="ARBA" id="ARBA00006611"/>
    </source>
</evidence>
<dbReference type="SUPFAM" id="SSF52540">
    <property type="entry name" value="P-loop containing nucleoside triphosphate hydrolases"/>
    <property type="match status" value="1"/>
</dbReference>
<dbReference type="Pfam" id="PF00437">
    <property type="entry name" value="T2SSE"/>
    <property type="match status" value="1"/>
</dbReference>